<organism evidence="7 8">
    <name type="scientific">Iodidimonas gelatinilytica</name>
    <dbReference type="NCBI Taxonomy" id="1236966"/>
    <lineage>
        <taxon>Bacteria</taxon>
        <taxon>Pseudomonadati</taxon>
        <taxon>Pseudomonadota</taxon>
        <taxon>Alphaproteobacteria</taxon>
        <taxon>Iodidimonadales</taxon>
        <taxon>Iodidimonadaceae</taxon>
        <taxon>Iodidimonas</taxon>
    </lineage>
</organism>
<feature type="domain" description="Methyltransferase type 11" evidence="6">
    <location>
        <begin position="74"/>
        <end position="169"/>
    </location>
</feature>
<dbReference type="InterPro" id="IPR029063">
    <property type="entry name" value="SAM-dependent_MTases_sf"/>
</dbReference>
<comment type="catalytic activity">
    <reaction evidence="5">
        <text>a 3-(all-trans-polyprenyl)benzene-1,2-diol + S-adenosyl-L-methionine = a 2-methoxy-6-(all-trans-polyprenyl)phenol + S-adenosyl-L-homocysteine + H(+)</text>
        <dbReference type="Rhea" id="RHEA:31411"/>
        <dbReference type="Rhea" id="RHEA-COMP:9550"/>
        <dbReference type="Rhea" id="RHEA-COMP:9551"/>
        <dbReference type="ChEBI" id="CHEBI:15378"/>
        <dbReference type="ChEBI" id="CHEBI:57856"/>
        <dbReference type="ChEBI" id="CHEBI:59789"/>
        <dbReference type="ChEBI" id="CHEBI:62729"/>
        <dbReference type="ChEBI" id="CHEBI:62731"/>
        <dbReference type="EC" id="2.1.1.222"/>
    </reaction>
</comment>
<keyword evidence="2 5" id="KW-0808">Transferase</keyword>
<dbReference type="UniPathway" id="UPA00232"/>
<dbReference type="HAMAP" id="MF_00472">
    <property type="entry name" value="UbiG"/>
    <property type="match status" value="1"/>
</dbReference>
<evidence type="ECO:0000259" key="6">
    <source>
        <dbReference type="Pfam" id="PF08241"/>
    </source>
</evidence>
<dbReference type="PANTHER" id="PTHR43464">
    <property type="entry name" value="METHYLTRANSFERASE"/>
    <property type="match status" value="1"/>
</dbReference>
<dbReference type="GO" id="GO:0102208">
    <property type="term" value="F:2-polyprenyl-6-hydroxyphenol methylase activity"/>
    <property type="evidence" value="ECO:0007669"/>
    <property type="project" value="UniProtKB-EC"/>
</dbReference>
<comment type="pathway">
    <text evidence="5">Cofactor biosynthesis; ubiquinone biosynthesis.</text>
</comment>
<dbReference type="EC" id="2.1.1.64" evidence="5"/>
<dbReference type="Gene3D" id="3.40.50.150">
    <property type="entry name" value="Vaccinia Virus protein VP39"/>
    <property type="match status" value="1"/>
</dbReference>
<evidence type="ECO:0000313" key="8">
    <source>
        <dbReference type="Proteomes" id="UP000322084"/>
    </source>
</evidence>
<sequence>MTAPYKPLSKSATIDADEAYRFAQTAEHWWDANGPFRPLHKLNPARLDFIRTAIMRHKKADGASLRPFKDLNMVDLGCGGGLICEPLSRLGGNLTGLDVSDETVSIAREHAKAMGLPIQYRQATAEQLAEEGNQFDVVLALEVIEHVADPALFLAAARRLVKDDGLLIFSTLNRTAKSFALGIMAAEYVLGWVPRGTHDWKKFVTPIEFTQALENAGFHVGKISGLSYDVLGDCWHSSHDTSVNYIGAATPV</sequence>
<dbReference type="SUPFAM" id="SSF53335">
    <property type="entry name" value="S-adenosyl-L-methionine-dependent methyltransferases"/>
    <property type="match status" value="1"/>
</dbReference>
<dbReference type="EMBL" id="BKCL01000015">
    <property type="protein sequence ID" value="GEQ99254.1"/>
    <property type="molecule type" value="Genomic_DNA"/>
</dbReference>
<reference evidence="7 8" key="1">
    <citation type="submission" date="2019-09" db="EMBL/GenBank/DDBJ databases">
        <title>NBRP : Genome information of microbial organism related human and environment.</title>
        <authorList>
            <person name="Hattori M."/>
            <person name="Oshima K."/>
            <person name="Inaba H."/>
            <person name="Suda W."/>
            <person name="Sakamoto M."/>
            <person name="Iino T."/>
            <person name="Kitahara M."/>
            <person name="Oshida Y."/>
            <person name="Iida T."/>
            <person name="Kudo T."/>
            <person name="Itoh T."/>
            <person name="Ohkuma M."/>
        </authorList>
    </citation>
    <scope>NUCLEOTIDE SEQUENCE [LARGE SCALE GENOMIC DNA]</scope>
    <source>
        <strain evidence="7 8">Hi-2</strain>
    </source>
</reference>
<feature type="binding site" evidence="5">
    <location>
        <position position="46"/>
    </location>
    <ligand>
        <name>S-adenosyl-L-methionine</name>
        <dbReference type="ChEBI" id="CHEBI:59789"/>
    </ligand>
</feature>
<feature type="binding site" evidence="5">
    <location>
        <position position="141"/>
    </location>
    <ligand>
        <name>S-adenosyl-L-methionine</name>
        <dbReference type="ChEBI" id="CHEBI:59789"/>
    </ligand>
</feature>
<dbReference type="RefSeq" id="WP_150001386.1">
    <property type="nucleotide sequence ID" value="NZ_BKCL01000015.1"/>
</dbReference>
<accession>A0A5A7MUJ1</accession>
<dbReference type="InterPro" id="IPR013216">
    <property type="entry name" value="Methyltransf_11"/>
</dbReference>
<evidence type="ECO:0000313" key="7">
    <source>
        <dbReference type="EMBL" id="GEQ99254.1"/>
    </source>
</evidence>
<dbReference type="Proteomes" id="UP000322084">
    <property type="component" value="Unassembled WGS sequence"/>
</dbReference>
<feature type="binding site" evidence="5">
    <location>
        <position position="77"/>
    </location>
    <ligand>
        <name>S-adenosyl-L-methionine</name>
        <dbReference type="ChEBI" id="CHEBI:59789"/>
    </ligand>
</feature>
<evidence type="ECO:0000256" key="3">
    <source>
        <dbReference type="ARBA" id="ARBA00022688"/>
    </source>
</evidence>
<comment type="similarity">
    <text evidence="5">Belongs to the methyltransferase superfamily. UbiG/COQ3 family.</text>
</comment>
<keyword evidence="4 5" id="KW-0949">S-adenosyl-L-methionine</keyword>
<dbReference type="EC" id="2.1.1.222" evidence="5"/>
<keyword evidence="3 5" id="KW-0831">Ubiquinone biosynthesis</keyword>
<dbReference type="GO" id="GO:0032259">
    <property type="term" value="P:methylation"/>
    <property type="evidence" value="ECO:0007669"/>
    <property type="project" value="UniProtKB-KW"/>
</dbReference>
<evidence type="ECO:0000256" key="1">
    <source>
        <dbReference type="ARBA" id="ARBA00022603"/>
    </source>
</evidence>
<dbReference type="PANTHER" id="PTHR43464:SF19">
    <property type="entry name" value="UBIQUINONE BIOSYNTHESIS O-METHYLTRANSFERASE, MITOCHONDRIAL"/>
    <property type="match status" value="1"/>
</dbReference>
<dbReference type="GO" id="GO:0061542">
    <property type="term" value="F:3-demethylubiquinol 3-O-methyltransferase activity"/>
    <property type="evidence" value="ECO:0007669"/>
    <property type="project" value="UniProtKB-UniRule"/>
</dbReference>
<dbReference type="AlphaFoldDB" id="A0A5A7MUJ1"/>
<dbReference type="InterPro" id="IPR010233">
    <property type="entry name" value="UbiG_MeTrfase"/>
</dbReference>
<keyword evidence="7" id="KW-0830">Ubiquinone</keyword>
<evidence type="ECO:0000256" key="4">
    <source>
        <dbReference type="ARBA" id="ARBA00022691"/>
    </source>
</evidence>
<dbReference type="NCBIfam" id="TIGR01983">
    <property type="entry name" value="UbiG"/>
    <property type="match status" value="1"/>
</dbReference>
<evidence type="ECO:0000256" key="5">
    <source>
        <dbReference type="HAMAP-Rule" id="MF_00472"/>
    </source>
</evidence>
<dbReference type="CDD" id="cd02440">
    <property type="entry name" value="AdoMet_MTases"/>
    <property type="match status" value="1"/>
</dbReference>
<comment type="catalytic activity">
    <reaction evidence="5">
        <text>a 3-demethylubiquinol + S-adenosyl-L-methionine = a ubiquinol + S-adenosyl-L-homocysteine + H(+)</text>
        <dbReference type="Rhea" id="RHEA:44380"/>
        <dbReference type="Rhea" id="RHEA-COMP:9566"/>
        <dbReference type="Rhea" id="RHEA-COMP:10914"/>
        <dbReference type="ChEBI" id="CHEBI:15378"/>
        <dbReference type="ChEBI" id="CHEBI:17976"/>
        <dbReference type="ChEBI" id="CHEBI:57856"/>
        <dbReference type="ChEBI" id="CHEBI:59789"/>
        <dbReference type="ChEBI" id="CHEBI:84422"/>
        <dbReference type="EC" id="2.1.1.64"/>
    </reaction>
</comment>
<protein>
    <recommendedName>
        <fullName evidence="5">Ubiquinone biosynthesis O-methyltransferase</fullName>
    </recommendedName>
    <alternativeName>
        <fullName evidence="5">2-polyprenyl-6-hydroxyphenol methylase</fullName>
        <ecNumber evidence="5">2.1.1.222</ecNumber>
    </alternativeName>
    <alternativeName>
        <fullName evidence="5">3-demethylubiquinone 3-O-methyltransferase</fullName>
        <ecNumber evidence="5">2.1.1.64</ecNumber>
    </alternativeName>
</protein>
<keyword evidence="1 5" id="KW-0489">Methyltransferase</keyword>
<proteinExistence type="inferred from homology"/>
<dbReference type="Pfam" id="PF08241">
    <property type="entry name" value="Methyltransf_11"/>
    <property type="match status" value="1"/>
</dbReference>
<dbReference type="GO" id="GO:0010420">
    <property type="term" value="F:polyprenyldihydroxybenzoate methyltransferase activity"/>
    <property type="evidence" value="ECO:0007669"/>
    <property type="project" value="InterPro"/>
</dbReference>
<evidence type="ECO:0000256" key="2">
    <source>
        <dbReference type="ARBA" id="ARBA00022679"/>
    </source>
</evidence>
<feature type="binding site" evidence="5">
    <location>
        <position position="98"/>
    </location>
    <ligand>
        <name>S-adenosyl-L-methionine</name>
        <dbReference type="ChEBI" id="CHEBI:59789"/>
    </ligand>
</feature>
<comment type="function">
    <text evidence="5">O-methyltransferase that catalyzes the 2 O-methylation steps in the ubiquinone biosynthetic pathway.</text>
</comment>
<name>A0A5A7MUJ1_9PROT</name>
<comment type="caution">
    <text evidence="7">The sequence shown here is derived from an EMBL/GenBank/DDBJ whole genome shotgun (WGS) entry which is preliminary data.</text>
</comment>
<gene>
    <name evidence="5 7" type="primary">ubiG</name>
    <name evidence="7" type="ORF">JCM17844_28910</name>
</gene>